<dbReference type="Proteomes" id="UP000253857">
    <property type="component" value="Unassembled WGS sequence"/>
</dbReference>
<sequence>MEKFCSAWWRISPKRAMAEPNGEENKQLVPESYESFDKAGNGSIEDYRRVVSSIELRSLKDKTQVFPLDQEHHVRTRLSHSYEVATTASSILEEILSRNAENPNNAWHARRNREAGIGKSIGSCIDSEQDVTSLRYSLMAACLLHDAGNPPFGHFGEQVIGSWFSENERTYCLEGSDGHRAGICKEGYADLKKFEGNANSLRIALCSSCMYDGRRLNLTATTLFSIAKYPWVSDSEEASAHKGKYNCFLSDRKRVEDFIESVAEDSRLYSESTPGCYVNILEGCRHPLSFILEASDDISYVTADFEDAFRKGMFSVGDVVRSYAAGVGGMPQGYETYTATLMDLLVVMAGSMDDRRLLDALCPNLRSRLKGEGTHSFLGEGELHTFQAALRENPSIANDDHQCSQLQETYVSRWVDITRRWLRFSAAGGIAGSDIFCGSSVELRKCADVDSVIFGNHYATIKFLKVIMNKYVYNSPQNMKKNLTANTVLRGLLDKFVPAAIHCTNPVNIDSDENSEMKAFEKSLILSVPLRFRLDYQARKAAGSWKLGEGRDEYERVMMVLDYITSMTDGFAVQLHKEIC</sequence>
<dbReference type="InterPro" id="IPR003607">
    <property type="entry name" value="HD/PDEase_dom"/>
</dbReference>
<organism evidence="3 5">
    <name type="scientific">Eggerthella lenta</name>
    <name type="common">Eubacterium lentum</name>
    <dbReference type="NCBI Taxonomy" id="84112"/>
    <lineage>
        <taxon>Bacteria</taxon>
        <taxon>Bacillati</taxon>
        <taxon>Actinomycetota</taxon>
        <taxon>Coriobacteriia</taxon>
        <taxon>Eggerthellales</taxon>
        <taxon>Eggerthellaceae</taxon>
        <taxon>Eggerthella</taxon>
    </lineage>
</organism>
<dbReference type="GO" id="GO:0016793">
    <property type="term" value="F:triphosphoric monoester hydrolase activity"/>
    <property type="evidence" value="ECO:0007669"/>
    <property type="project" value="InterPro"/>
</dbReference>
<dbReference type="EMBL" id="PPUQ01000009">
    <property type="protein sequence ID" value="RDC38148.1"/>
    <property type="molecule type" value="Genomic_DNA"/>
</dbReference>
<protein>
    <submittedName>
        <fullName evidence="3">HD domain-containing protein</fullName>
    </submittedName>
</protein>
<dbReference type="Proteomes" id="UP000253915">
    <property type="component" value="Unassembled WGS sequence"/>
</dbReference>
<dbReference type="AlphaFoldDB" id="A0A369N7T4"/>
<proteinExistence type="predicted"/>
<feature type="domain" description="HD/PDEase" evidence="2">
    <location>
        <begin position="73"/>
        <end position="310"/>
    </location>
</feature>
<reference evidence="5 6" key="1">
    <citation type="journal article" date="2018" name="Elife">
        <title>Discovery and characterization of a prevalent human gut bacterial enzyme sufficient for the inactivation of a family of plant toxins.</title>
        <authorList>
            <person name="Koppel N."/>
            <person name="Bisanz J.E."/>
            <person name="Pandelia M.E."/>
            <person name="Turnbaugh P.J."/>
            <person name="Balskus E.P."/>
        </authorList>
    </citation>
    <scope>NUCLEOTIDE SEQUENCE [LARGE SCALE GENOMIC DNA]</scope>
    <source>
        <strain evidence="4 6">16A</strain>
        <strain evidence="3 5">FAA1-1-60AUCSF</strain>
    </source>
</reference>
<evidence type="ECO:0000259" key="2">
    <source>
        <dbReference type="SMART" id="SM00471"/>
    </source>
</evidence>
<dbReference type="SUPFAM" id="SSF109604">
    <property type="entry name" value="HD-domain/PDEase-like"/>
    <property type="match status" value="1"/>
</dbReference>
<comment type="caution">
    <text evidence="3">The sequence shown here is derived from an EMBL/GenBank/DDBJ whole genome shotgun (WGS) entry which is preliminary data.</text>
</comment>
<accession>A0A369N7T4</accession>
<dbReference type="InterPro" id="IPR027432">
    <property type="entry name" value="dGTP_triphosphohydrolase_C"/>
</dbReference>
<keyword evidence="1" id="KW-0378">Hydrolase</keyword>
<dbReference type="Gene3D" id="1.10.3550.10">
    <property type="entry name" value="eoxyguanosinetriphosphate triphosphohydrolase domain-like"/>
    <property type="match status" value="1"/>
</dbReference>
<evidence type="ECO:0000313" key="6">
    <source>
        <dbReference type="Proteomes" id="UP000253915"/>
    </source>
</evidence>
<evidence type="ECO:0000313" key="5">
    <source>
        <dbReference type="Proteomes" id="UP000253857"/>
    </source>
</evidence>
<evidence type="ECO:0000313" key="4">
    <source>
        <dbReference type="EMBL" id="RDC38148.1"/>
    </source>
</evidence>
<dbReference type="InterPro" id="IPR006261">
    <property type="entry name" value="dGTPase"/>
</dbReference>
<name>A0A369N7T4_EGGLN</name>
<evidence type="ECO:0000256" key="1">
    <source>
        <dbReference type="ARBA" id="ARBA00022801"/>
    </source>
</evidence>
<dbReference type="EMBL" id="PPTY01000007">
    <property type="protein sequence ID" value="RDB86562.1"/>
    <property type="molecule type" value="Genomic_DNA"/>
</dbReference>
<evidence type="ECO:0000313" key="3">
    <source>
        <dbReference type="EMBL" id="RDB86562.1"/>
    </source>
</evidence>
<dbReference type="SMART" id="SM00471">
    <property type="entry name" value="HDc"/>
    <property type="match status" value="1"/>
</dbReference>
<dbReference type="InterPro" id="IPR023293">
    <property type="entry name" value="dGTP_triP_hydro_central_sf"/>
</dbReference>
<dbReference type="Gene3D" id="1.10.3210.10">
    <property type="entry name" value="Hypothetical protein af1432"/>
    <property type="match status" value="1"/>
</dbReference>
<gene>
    <name evidence="4" type="ORF">C1853_08040</name>
    <name evidence="3" type="ORF">C1871_05990</name>
</gene>
<dbReference type="Gene3D" id="1.10.3410.10">
    <property type="entry name" value="putative deoxyguanosinetriphosphate triphosphohydrolase like domain"/>
    <property type="match status" value="1"/>
</dbReference>
<dbReference type="NCBIfam" id="TIGR01353">
    <property type="entry name" value="dGTP_triPase"/>
    <property type="match status" value="1"/>
</dbReference>